<protein>
    <recommendedName>
        <fullName evidence="3">Neutral/alkaline non-lysosomal ceramidase N-terminal domain-containing protein</fullName>
    </recommendedName>
</protein>
<gene>
    <name evidence="1" type="ORF">CRP01_32515</name>
</gene>
<sequence length="440" mass="48204">MTGAAAGEIAAQSIRVGVFEVDTTPPIGSPVAYAPTRKIVDPLSARGIVILSDEQPIVLCAVDWLGIANEGLELWRKKLAKAAKTTVDRVSVHALHQHDGARCDLTSEKILRQYGLGGTRYDTDFLKLTVKRAAKAVKQARRSAQPVTHLGIGQSKVEKVASNRRILGDDGMVSIIRWSKTSDPKAIAAPEGLIDPWLKALSFWNGDQPIAVLTYYATHPQSYYGQGDVTCEFVGIARNQRERDSGIPHIHFNGAGGNITAGKYNDGSVERRPVLTRRMETAMAAAWEQTAKSEIAADDLGWHTREVLLPPGKHLVEKDLVAQLEDPEVEDDWKMYVAKHLAWLRRTKAGKTITISALRLGKAQLLHLPGELFIEYQLAAQKMRPEDFICTAAYGEYGMGYIGTAEAYTQGGYETSERASRVAPGSEQVLLQAIRAVLDP</sequence>
<dbReference type="OrthoDB" id="1113283at2"/>
<proteinExistence type="predicted"/>
<dbReference type="EMBL" id="PDUD01000041">
    <property type="protein sequence ID" value="PHN02390.1"/>
    <property type="molecule type" value="Genomic_DNA"/>
</dbReference>
<accession>A0A2D0N1T2</accession>
<dbReference type="AlphaFoldDB" id="A0A2D0N1T2"/>
<evidence type="ECO:0008006" key="3">
    <source>
        <dbReference type="Google" id="ProtNLM"/>
    </source>
</evidence>
<dbReference type="Proteomes" id="UP000223913">
    <property type="component" value="Unassembled WGS sequence"/>
</dbReference>
<reference evidence="1 2" key="1">
    <citation type="submission" date="2017-10" db="EMBL/GenBank/DDBJ databases">
        <title>The draft genome sequence of Lewinella nigricans NBRC 102662.</title>
        <authorList>
            <person name="Wang K."/>
        </authorList>
    </citation>
    <scope>NUCLEOTIDE SEQUENCE [LARGE SCALE GENOMIC DNA]</scope>
    <source>
        <strain evidence="1 2">NBRC 102662</strain>
    </source>
</reference>
<name>A0A2D0N1T2_FLAN2</name>
<comment type="caution">
    <text evidence="1">The sequence shown here is derived from an EMBL/GenBank/DDBJ whole genome shotgun (WGS) entry which is preliminary data.</text>
</comment>
<evidence type="ECO:0000313" key="1">
    <source>
        <dbReference type="EMBL" id="PHN02390.1"/>
    </source>
</evidence>
<organism evidence="1 2">
    <name type="scientific">Flavilitoribacter nigricans (strain ATCC 23147 / DSM 23189 / NBRC 102662 / NCIMB 1420 / SS-2)</name>
    <name type="common">Lewinella nigricans</name>
    <dbReference type="NCBI Taxonomy" id="1122177"/>
    <lineage>
        <taxon>Bacteria</taxon>
        <taxon>Pseudomonadati</taxon>
        <taxon>Bacteroidota</taxon>
        <taxon>Saprospiria</taxon>
        <taxon>Saprospirales</taxon>
        <taxon>Lewinellaceae</taxon>
        <taxon>Flavilitoribacter</taxon>
    </lineage>
</organism>
<evidence type="ECO:0000313" key="2">
    <source>
        <dbReference type="Proteomes" id="UP000223913"/>
    </source>
</evidence>
<keyword evidence="2" id="KW-1185">Reference proteome</keyword>